<dbReference type="EMBL" id="MCBQ01021667">
    <property type="protein sequence ID" value="RKF53676.1"/>
    <property type="molecule type" value="Genomic_DNA"/>
</dbReference>
<sequence length="97" mass="10672">MSAQYKRIRSYILAASVAAVTIVGTLSGAKLKIQSQAEKKAEKLDKASPTETIRLLEQQRIALVQKECAIEKKINAHKARVAKSAEIGSKRDKESHL</sequence>
<gene>
    <name evidence="1" type="ORF">GcM3_216047</name>
</gene>
<evidence type="ECO:0000313" key="2">
    <source>
        <dbReference type="Proteomes" id="UP000283383"/>
    </source>
</evidence>
<dbReference type="AlphaFoldDB" id="A0A420H8C2"/>
<name>A0A420H8C2_9PEZI</name>
<accession>A0A420H8C2</accession>
<keyword evidence="2" id="KW-1185">Reference proteome</keyword>
<reference evidence="1 2" key="1">
    <citation type="journal article" date="2018" name="BMC Genomics">
        <title>Comparative genome analyses reveal sequence features reflecting distinct modes of host-adaptation between dicot and monocot powdery mildew.</title>
        <authorList>
            <person name="Wu Y."/>
            <person name="Ma X."/>
            <person name="Pan Z."/>
            <person name="Kale S.D."/>
            <person name="Song Y."/>
            <person name="King H."/>
            <person name="Zhang Q."/>
            <person name="Presley C."/>
            <person name="Deng X."/>
            <person name="Wei C.I."/>
            <person name="Xiao S."/>
        </authorList>
    </citation>
    <scope>NUCLEOTIDE SEQUENCE [LARGE SCALE GENOMIC DNA]</scope>
    <source>
        <strain evidence="1">UMSG3</strain>
    </source>
</reference>
<protein>
    <submittedName>
        <fullName evidence="1">Uncharacterized protein</fullName>
    </submittedName>
</protein>
<proteinExistence type="predicted"/>
<organism evidence="1 2">
    <name type="scientific">Golovinomyces cichoracearum</name>
    <dbReference type="NCBI Taxonomy" id="62708"/>
    <lineage>
        <taxon>Eukaryota</taxon>
        <taxon>Fungi</taxon>
        <taxon>Dikarya</taxon>
        <taxon>Ascomycota</taxon>
        <taxon>Pezizomycotina</taxon>
        <taxon>Leotiomycetes</taxon>
        <taxon>Erysiphales</taxon>
        <taxon>Erysiphaceae</taxon>
        <taxon>Golovinomyces</taxon>
    </lineage>
</organism>
<comment type="caution">
    <text evidence="1">The sequence shown here is derived from an EMBL/GenBank/DDBJ whole genome shotgun (WGS) entry which is preliminary data.</text>
</comment>
<evidence type="ECO:0000313" key="1">
    <source>
        <dbReference type="EMBL" id="RKF53676.1"/>
    </source>
</evidence>
<dbReference type="Proteomes" id="UP000283383">
    <property type="component" value="Unassembled WGS sequence"/>
</dbReference>